<keyword evidence="2" id="KW-1185">Reference proteome</keyword>
<evidence type="ECO:0008006" key="3">
    <source>
        <dbReference type="Google" id="ProtNLM"/>
    </source>
</evidence>
<name>A0ABS6YUE1_9ACTN</name>
<protein>
    <recommendedName>
        <fullName evidence="3">SAM-dependent methyltransferase</fullName>
    </recommendedName>
</protein>
<evidence type="ECO:0000313" key="1">
    <source>
        <dbReference type="EMBL" id="MBW5425057.1"/>
    </source>
</evidence>
<feature type="non-terminal residue" evidence="1">
    <location>
        <position position="1"/>
    </location>
</feature>
<organism evidence="1 2">
    <name type="scientific">Streptomyces anatolicus</name>
    <dbReference type="NCBI Taxonomy" id="2675858"/>
    <lineage>
        <taxon>Bacteria</taxon>
        <taxon>Bacillati</taxon>
        <taxon>Actinomycetota</taxon>
        <taxon>Actinomycetes</taxon>
        <taxon>Kitasatosporales</taxon>
        <taxon>Streptomycetaceae</taxon>
        <taxon>Streptomyces</taxon>
    </lineage>
</organism>
<sequence>PTPADLAFARRFIDWNAIDHGIQRVDACRAPSGDLLLVELEDLNPYLSLDLLDEETRDTFVTAVKGALVARIAA</sequence>
<proteinExistence type="predicted"/>
<reference evidence="1 2" key="1">
    <citation type="submission" date="2019-11" db="EMBL/GenBank/DDBJ databases">
        <authorList>
            <person name="Ay H."/>
        </authorList>
    </citation>
    <scope>NUCLEOTIDE SEQUENCE [LARGE SCALE GENOMIC DNA]</scope>
    <source>
        <strain evidence="1 2">BG9H</strain>
    </source>
</reference>
<evidence type="ECO:0000313" key="2">
    <source>
        <dbReference type="Proteomes" id="UP001197114"/>
    </source>
</evidence>
<accession>A0ABS6YUE1</accession>
<dbReference type="Proteomes" id="UP001197114">
    <property type="component" value="Unassembled WGS sequence"/>
</dbReference>
<gene>
    <name evidence="1" type="ORF">GKQ77_26445</name>
</gene>
<comment type="caution">
    <text evidence="1">The sequence shown here is derived from an EMBL/GenBank/DDBJ whole genome shotgun (WGS) entry which is preliminary data.</text>
</comment>
<dbReference type="EMBL" id="WMBF01000422">
    <property type="protein sequence ID" value="MBW5425057.1"/>
    <property type="molecule type" value="Genomic_DNA"/>
</dbReference>